<dbReference type="OrthoDB" id="1879366at2759"/>
<dbReference type="Proteomes" id="UP000245207">
    <property type="component" value="Unassembled WGS sequence"/>
</dbReference>
<reference evidence="1 2" key="1">
    <citation type="journal article" date="2018" name="Mol. Plant">
        <title>The genome of Artemisia annua provides insight into the evolution of Asteraceae family and artemisinin biosynthesis.</title>
        <authorList>
            <person name="Shen Q."/>
            <person name="Zhang L."/>
            <person name="Liao Z."/>
            <person name="Wang S."/>
            <person name="Yan T."/>
            <person name="Shi P."/>
            <person name="Liu M."/>
            <person name="Fu X."/>
            <person name="Pan Q."/>
            <person name="Wang Y."/>
            <person name="Lv Z."/>
            <person name="Lu X."/>
            <person name="Zhang F."/>
            <person name="Jiang W."/>
            <person name="Ma Y."/>
            <person name="Chen M."/>
            <person name="Hao X."/>
            <person name="Li L."/>
            <person name="Tang Y."/>
            <person name="Lv G."/>
            <person name="Zhou Y."/>
            <person name="Sun X."/>
            <person name="Brodelius P.E."/>
            <person name="Rose J.K.C."/>
            <person name="Tang K."/>
        </authorList>
    </citation>
    <scope>NUCLEOTIDE SEQUENCE [LARGE SCALE GENOMIC DNA]</scope>
    <source>
        <strain evidence="2">cv. Huhao1</strain>
        <tissue evidence="1">Leaf</tissue>
    </source>
</reference>
<protein>
    <submittedName>
        <fullName evidence="1">Cinnamyl alcohol dehydrogenase 6</fullName>
    </submittedName>
</protein>
<name>A0A2U1K9A3_ARTAN</name>
<organism evidence="1 2">
    <name type="scientific">Artemisia annua</name>
    <name type="common">Sweet wormwood</name>
    <dbReference type="NCBI Taxonomy" id="35608"/>
    <lineage>
        <taxon>Eukaryota</taxon>
        <taxon>Viridiplantae</taxon>
        <taxon>Streptophyta</taxon>
        <taxon>Embryophyta</taxon>
        <taxon>Tracheophyta</taxon>
        <taxon>Spermatophyta</taxon>
        <taxon>Magnoliopsida</taxon>
        <taxon>eudicotyledons</taxon>
        <taxon>Gunneridae</taxon>
        <taxon>Pentapetalae</taxon>
        <taxon>asterids</taxon>
        <taxon>campanulids</taxon>
        <taxon>Asterales</taxon>
        <taxon>Asteraceae</taxon>
        <taxon>Asteroideae</taxon>
        <taxon>Anthemideae</taxon>
        <taxon>Artemisiinae</taxon>
        <taxon>Artemisia</taxon>
    </lineage>
</organism>
<comment type="caution">
    <text evidence="1">The sequence shown here is derived from an EMBL/GenBank/DDBJ whole genome shotgun (WGS) entry which is preliminary data.</text>
</comment>
<dbReference type="Gene3D" id="3.40.50.720">
    <property type="entry name" value="NAD(P)-binding Rossmann-like Domain"/>
    <property type="match status" value="1"/>
</dbReference>
<dbReference type="AlphaFoldDB" id="A0A2U1K9A3"/>
<gene>
    <name evidence="1" type="ORF">CTI12_AA629590</name>
</gene>
<accession>A0A2U1K9A3</accession>
<proteinExistence type="predicted"/>
<evidence type="ECO:0000313" key="2">
    <source>
        <dbReference type="Proteomes" id="UP000245207"/>
    </source>
</evidence>
<keyword evidence="2" id="KW-1185">Reference proteome</keyword>
<dbReference type="EMBL" id="PKPP01030564">
    <property type="protein sequence ID" value="PWA21285.1"/>
    <property type="molecule type" value="Genomic_DNA"/>
</dbReference>
<sequence>MLHDQVDMYLKHGVTNEKPKACDQQDNIAFDGWAEHIPARKRVAKGSIIEGLKEIQEMMNLCGKHNITCETETVTPA</sequence>
<evidence type="ECO:0000313" key="1">
    <source>
        <dbReference type="EMBL" id="PWA21285.1"/>
    </source>
</evidence>